<evidence type="ECO:0000256" key="4">
    <source>
        <dbReference type="ARBA" id="ARBA00022813"/>
    </source>
</evidence>
<dbReference type="InterPro" id="IPR010982">
    <property type="entry name" value="Lambda_DNA-bd_dom_sf"/>
</dbReference>
<dbReference type="PANTHER" id="PTHR33516:SF2">
    <property type="entry name" value="LEXA REPRESSOR-RELATED"/>
    <property type="match status" value="1"/>
</dbReference>
<dbReference type="CDD" id="cd00093">
    <property type="entry name" value="HTH_XRE"/>
    <property type="match status" value="1"/>
</dbReference>
<dbReference type="InterPro" id="IPR006197">
    <property type="entry name" value="Peptidase_S24_LexA"/>
</dbReference>
<dbReference type="EC" id="3.4.21.88" evidence="9"/>
<gene>
    <name evidence="9" type="primary">lexA_2</name>
    <name evidence="9" type="ORF">ACWI_33340</name>
</gene>
<evidence type="ECO:0000256" key="6">
    <source>
        <dbReference type="ARBA" id="ARBA00023236"/>
    </source>
</evidence>
<dbReference type="SUPFAM" id="SSF51306">
    <property type="entry name" value="LexA/Signal peptidase"/>
    <property type="match status" value="1"/>
</dbReference>
<dbReference type="InterPro" id="IPR036286">
    <property type="entry name" value="LexA/Signal_pep-like_sf"/>
</dbReference>
<comment type="similarity">
    <text evidence="1 7">Belongs to the peptidase S24 family.</text>
</comment>
<dbReference type="Pfam" id="PF01381">
    <property type="entry name" value="HTH_3"/>
    <property type="match status" value="1"/>
</dbReference>
<evidence type="ECO:0000256" key="2">
    <source>
        <dbReference type="ARBA" id="ARBA00022763"/>
    </source>
</evidence>
<evidence type="ECO:0000256" key="7">
    <source>
        <dbReference type="RuleBase" id="RU003991"/>
    </source>
</evidence>
<dbReference type="STRING" id="52694.ACWI_33340"/>
<dbReference type="EMBL" id="LKEU01000044">
    <property type="protein sequence ID" value="OFV69140.1"/>
    <property type="molecule type" value="Genomic_DNA"/>
</dbReference>
<dbReference type="GO" id="GO:0006281">
    <property type="term" value="P:DNA repair"/>
    <property type="evidence" value="ECO:0007669"/>
    <property type="project" value="UniProtKB-KW"/>
</dbReference>
<dbReference type="InterPro" id="IPR039418">
    <property type="entry name" value="LexA-like"/>
</dbReference>
<name>A0A1F2PCJ1_9FIRM</name>
<evidence type="ECO:0000256" key="1">
    <source>
        <dbReference type="ARBA" id="ARBA00007484"/>
    </source>
</evidence>
<dbReference type="Pfam" id="PF00717">
    <property type="entry name" value="Peptidase_S24"/>
    <property type="match status" value="1"/>
</dbReference>
<dbReference type="InterPro" id="IPR015927">
    <property type="entry name" value="Peptidase_S24_S26A/B/C"/>
</dbReference>
<dbReference type="PANTHER" id="PTHR33516">
    <property type="entry name" value="LEXA REPRESSOR"/>
    <property type="match status" value="1"/>
</dbReference>
<organism evidence="9 10">
    <name type="scientific">Acetobacterium wieringae</name>
    <dbReference type="NCBI Taxonomy" id="52694"/>
    <lineage>
        <taxon>Bacteria</taxon>
        <taxon>Bacillati</taxon>
        <taxon>Bacillota</taxon>
        <taxon>Clostridia</taxon>
        <taxon>Eubacteriales</taxon>
        <taxon>Eubacteriaceae</taxon>
        <taxon>Acetobacterium</taxon>
    </lineage>
</organism>
<dbReference type="PRINTS" id="PR00726">
    <property type="entry name" value="LEXASERPTASE"/>
</dbReference>
<reference evidence="9 10" key="1">
    <citation type="submission" date="2015-09" db="EMBL/GenBank/DDBJ databases">
        <title>Genome sequence of Acetobacterium wieringae DSM 1911.</title>
        <authorList>
            <person name="Poehlein A."/>
            <person name="Bengelsdorf F.R."/>
            <person name="Schiel-Bengelsdorf B."/>
            <person name="Duerre P."/>
            <person name="Daniel R."/>
        </authorList>
    </citation>
    <scope>NUCLEOTIDE SEQUENCE [LARGE SCALE GENOMIC DNA]</scope>
    <source>
        <strain evidence="9 10">DSM 1911</strain>
    </source>
</reference>
<dbReference type="AlphaFoldDB" id="A0A1F2PCJ1"/>
<dbReference type="Proteomes" id="UP000176244">
    <property type="component" value="Unassembled WGS sequence"/>
</dbReference>
<keyword evidence="4 7" id="KW-0068">Autocatalytic cleavage</keyword>
<dbReference type="Gene3D" id="1.10.260.40">
    <property type="entry name" value="lambda repressor-like DNA-binding domains"/>
    <property type="match status" value="1"/>
</dbReference>
<dbReference type="InterPro" id="IPR001387">
    <property type="entry name" value="Cro/C1-type_HTH"/>
</dbReference>
<dbReference type="GO" id="GO:0004252">
    <property type="term" value="F:serine-type endopeptidase activity"/>
    <property type="evidence" value="ECO:0007669"/>
    <property type="project" value="UniProtKB-EC"/>
</dbReference>
<evidence type="ECO:0000313" key="9">
    <source>
        <dbReference type="EMBL" id="OFV69140.1"/>
    </source>
</evidence>
<dbReference type="SMART" id="SM00530">
    <property type="entry name" value="HTH_XRE"/>
    <property type="match status" value="1"/>
</dbReference>
<dbReference type="Gene3D" id="2.10.109.10">
    <property type="entry name" value="Umud Fragment, subunit A"/>
    <property type="match status" value="1"/>
</dbReference>
<evidence type="ECO:0000313" key="10">
    <source>
        <dbReference type="Proteomes" id="UP000176244"/>
    </source>
</evidence>
<sequence length="209" mass="23426">MSNFASRLKELRKESGLTQIELSTKVGISKSSISMYEANSRKPELETLEALADYFNVNMDYLLGKSNIRSHAENLIKNIFPIEKKKFPLLGNVACGQPILATENFEGYIESGSNIHADFCLKAKGDSMVNARILDGDIVFIRKQEMVENGEIAAILIDEEATLKRFYMNNDFVQLIAENPSVPPMIYKKEELNGIRILGKAIAFQSDVI</sequence>
<evidence type="ECO:0000256" key="3">
    <source>
        <dbReference type="ARBA" id="ARBA00022801"/>
    </source>
</evidence>
<protein>
    <submittedName>
        <fullName evidence="9">LexA repressor</fullName>
        <ecNumber evidence="9">3.4.21.88</ecNumber>
    </submittedName>
</protein>
<keyword evidence="2" id="KW-0227">DNA damage</keyword>
<dbReference type="GO" id="GO:0009432">
    <property type="term" value="P:SOS response"/>
    <property type="evidence" value="ECO:0007669"/>
    <property type="project" value="UniProtKB-KW"/>
</dbReference>
<keyword evidence="5" id="KW-0234">DNA repair</keyword>
<keyword evidence="3 7" id="KW-0378">Hydrolase</keyword>
<dbReference type="CDD" id="cd06529">
    <property type="entry name" value="S24_LexA-like"/>
    <property type="match status" value="1"/>
</dbReference>
<dbReference type="OrthoDB" id="9802364at2"/>
<accession>A0A1F2PCJ1</accession>
<dbReference type="GO" id="GO:0006355">
    <property type="term" value="P:regulation of DNA-templated transcription"/>
    <property type="evidence" value="ECO:0007669"/>
    <property type="project" value="InterPro"/>
</dbReference>
<comment type="caution">
    <text evidence="9">The sequence shown here is derived from an EMBL/GenBank/DDBJ whole genome shotgun (WGS) entry which is preliminary data.</text>
</comment>
<feature type="domain" description="HTH cro/C1-type" evidence="8">
    <location>
        <begin position="8"/>
        <end position="62"/>
    </location>
</feature>
<keyword evidence="6" id="KW-0742">SOS response</keyword>
<dbReference type="InterPro" id="IPR050077">
    <property type="entry name" value="LexA_repressor"/>
</dbReference>
<evidence type="ECO:0000259" key="8">
    <source>
        <dbReference type="PROSITE" id="PS50943"/>
    </source>
</evidence>
<dbReference type="SUPFAM" id="SSF47413">
    <property type="entry name" value="lambda repressor-like DNA-binding domains"/>
    <property type="match status" value="1"/>
</dbReference>
<dbReference type="PROSITE" id="PS50943">
    <property type="entry name" value="HTH_CROC1"/>
    <property type="match status" value="1"/>
</dbReference>
<dbReference type="GO" id="GO:0003677">
    <property type="term" value="F:DNA binding"/>
    <property type="evidence" value="ECO:0007669"/>
    <property type="project" value="InterPro"/>
</dbReference>
<dbReference type="RefSeq" id="WP_070372583.1">
    <property type="nucleotide sequence ID" value="NZ_LKEU01000044.1"/>
</dbReference>
<proteinExistence type="inferred from homology"/>
<evidence type="ECO:0000256" key="5">
    <source>
        <dbReference type="ARBA" id="ARBA00023204"/>
    </source>
</evidence>